<gene>
    <name evidence="1" type="ORF">C0J50_13206</name>
</gene>
<dbReference type="InterPro" id="IPR050135">
    <property type="entry name" value="dGTPase-like"/>
</dbReference>
<dbReference type="GO" id="GO:0008832">
    <property type="term" value="F:dGTPase activity"/>
    <property type="evidence" value="ECO:0007669"/>
    <property type="project" value="TreeGrafter"/>
</dbReference>
<dbReference type="Gene3D" id="1.10.3210.10">
    <property type="entry name" value="Hypothetical protein af1432"/>
    <property type="match status" value="1"/>
</dbReference>
<dbReference type="Proteomes" id="UP001205998">
    <property type="component" value="Unassembled WGS sequence"/>
</dbReference>
<dbReference type="SUPFAM" id="SSF109604">
    <property type="entry name" value="HD-domain/PDEase-like"/>
    <property type="match status" value="1"/>
</dbReference>
<accession>A0AAD5B505</accession>
<dbReference type="AlphaFoldDB" id="A0AAD5B505"/>
<reference evidence="1" key="1">
    <citation type="submission" date="2018-07" db="EMBL/GenBank/DDBJ databases">
        <title>Comparative genomics of catfishes provides insights into carnivory and benthic adaptation.</title>
        <authorList>
            <person name="Zhang Y."/>
            <person name="Wang D."/>
            <person name="Peng Z."/>
            <person name="Zheng S."/>
            <person name="Shao F."/>
            <person name="Tao W."/>
        </authorList>
    </citation>
    <scope>NUCLEOTIDE SEQUENCE</scope>
    <source>
        <strain evidence="1">Chongqing</strain>
    </source>
</reference>
<sequence length="200" mass="23845">MDRGKHPHTDVPYPTRAKTFKKETTDGDEQGHGPFSHLFDGMFIPRIRPDYKWKHEDASVKMFEHLVEKNNLQPVMEKYGVIKKDLIFITEQIAGPKDKQQYKGRPEDQSFLYEIVANKRTGIDVDKWDYFARDSYHLGIRNSSDHLRFLKFARVCEVNGKRIICARDKEVHDLYEMFHTRHTLHRRAYQHRVTKIIEEM</sequence>
<keyword evidence="2" id="KW-1185">Reference proteome</keyword>
<comment type="caution">
    <text evidence="1">The sequence shown here is derived from an EMBL/GenBank/DDBJ whole genome shotgun (WGS) entry which is preliminary data.</text>
</comment>
<proteinExistence type="predicted"/>
<dbReference type="PANTHER" id="PTHR11373:SF4">
    <property type="entry name" value="DEOXYNUCLEOSIDE TRIPHOSPHATE TRIPHOSPHOHYDROLASE SAMHD1"/>
    <property type="match status" value="1"/>
</dbReference>
<dbReference type="EMBL" id="MU551517">
    <property type="protein sequence ID" value="KAI5627234.1"/>
    <property type="molecule type" value="Genomic_DNA"/>
</dbReference>
<name>A0AAD5B505_SILAS</name>
<dbReference type="GO" id="GO:0005634">
    <property type="term" value="C:nucleus"/>
    <property type="evidence" value="ECO:0007669"/>
    <property type="project" value="TreeGrafter"/>
</dbReference>
<organism evidence="1 2">
    <name type="scientific">Silurus asotus</name>
    <name type="common">Amur catfish</name>
    <name type="synonym">Parasilurus asotus</name>
    <dbReference type="NCBI Taxonomy" id="30991"/>
    <lineage>
        <taxon>Eukaryota</taxon>
        <taxon>Metazoa</taxon>
        <taxon>Chordata</taxon>
        <taxon>Craniata</taxon>
        <taxon>Vertebrata</taxon>
        <taxon>Euteleostomi</taxon>
        <taxon>Actinopterygii</taxon>
        <taxon>Neopterygii</taxon>
        <taxon>Teleostei</taxon>
        <taxon>Ostariophysi</taxon>
        <taxon>Siluriformes</taxon>
        <taxon>Siluridae</taxon>
        <taxon>Silurus</taxon>
    </lineage>
</organism>
<dbReference type="GO" id="GO:0006203">
    <property type="term" value="P:dGTP catabolic process"/>
    <property type="evidence" value="ECO:0007669"/>
    <property type="project" value="TreeGrafter"/>
</dbReference>
<protein>
    <submittedName>
        <fullName evidence="1">Deoxynucleoside triphosphate triphosphohydrolase SAMHD1</fullName>
    </submittedName>
</protein>
<evidence type="ECO:0000313" key="2">
    <source>
        <dbReference type="Proteomes" id="UP001205998"/>
    </source>
</evidence>
<evidence type="ECO:0000313" key="1">
    <source>
        <dbReference type="EMBL" id="KAI5627234.1"/>
    </source>
</evidence>
<dbReference type="PANTHER" id="PTHR11373">
    <property type="entry name" value="DEOXYNUCLEOSIDE TRIPHOSPHATE TRIPHOSPHOHYDROLASE"/>
    <property type="match status" value="1"/>
</dbReference>